<dbReference type="EMBL" id="AZHX01001551">
    <property type="protein sequence ID" value="ETX02247.1"/>
    <property type="molecule type" value="Genomic_DNA"/>
</dbReference>
<protein>
    <submittedName>
        <fullName evidence="7">Urea ABC transporter ATP-binding protein</fullName>
    </submittedName>
</protein>
<dbReference type="InterPro" id="IPR052156">
    <property type="entry name" value="BCAA_Transport_ATP-bd_LivF"/>
</dbReference>
<feature type="domain" description="ABC transporter" evidence="6">
    <location>
        <begin position="2"/>
        <end position="229"/>
    </location>
</feature>
<sequence>MFEMRGLNVSYGDSQVLWDVDFSVPAGQVVCLMGRNGVGKTTLLKSIMGLLKPRSGTVTFQNEVLTPLPSDQRAKRGIGYVPQGRDIFPDMTVLENLRIGLIAQGQGHTPIPDDIYELFPVLHTMLDRKGGVLSGGQQQQLAIARALVTRPSLLLLDEPTEGIQPSVILEIEAVLQRLKTAGNMSILLVEQYLDFASRLADYVYVMDQGTMVLEGQMEALQDADVKRYLAF</sequence>
<dbReference type="Proteomes" id="UP000019140">
    <property type="component" value="Unassembled WGS sequence"/>
</dbReference>
<dbReference type="GO" id="GO:0015658">
    <property type="term" value="F:branched-chain amino acid transmembrane transporter activity"/>
    <property type="evidence" value="ECO:0007669"/>
    <property type="project" value="TreeGrafter"/>
</dbReference>
<organism evidence="7 8">
    <name type="scientific">Candidatus Entotheonella gemina</name>
    <dbReference type="NCBI Taxonomy" id="1429439"/>
    <lineage>
        <taxon>Bacteria</taxon>
        <taxon>Pseudomonadati</taxon>
        <taxon>Nitrospinota/Tectimicrobiota group</taxon>
        <taxon>Candidatus Tectimicrobiota</taxon>
        <taxon>Candidatus Entotheonellia</taxon>
        <taxon>Candidatus Entotheonellales</taxon>
        <taxon>Candidatus Entotheonellaceae</taxon>
        <taxon>Candidatus Entotheonella</taxon>
    </lineage>
</organism>
<dbReference type="SMART" id="SM00382">
    <property type="entry name" value="AAA"/>
    <property type="match status" value="1"/>
</dbReference>
<dbReference type="InterPro" id="IPR027417">
    <property type="entry name" value="P-loop_NTPase"/>
</dbReference>
<proteinExistence type="inferred from homology"/>
<dbReference type="Gene3D" id="3.40.50.300">
    <property type="entry name" value="P-loop containing nucleotide triphosphate hydrolases"/>
    <property type="match status" value="1"/>
</dbReference>
<dbReference type="Pfam" id="PF00005">
    <property type="entry name" value="ABC_tran"/>
    <property type="match status" value="1"/>
</dbReference>
<dbReference type="PANTHER" id="PTHR43820">
    <property type="entry name" value="HIGH-AFFINITY BRANCHED-CHAIN AMINO ACID TRANSPORT ATP-BINDING PROTEIN LIVF"/>
    <property type="match status" value="1"/>
</dbReference>
<keyword evidence="3" id="KW-0547">Nucleotide-binding</keyword>
<gene>
    <name evidence="7" type="ORF">ETSY2_35930</name>
</gene>
<dbReference type="GO" id="GO:0005524">
    <property type="term" value="F:ATP binding"/>
    <property type="evidence" value="ECO:0007669"/>
    <property type="project" value="UniProtKB-KW"/>
</dbReference>
<evidence type="ECO:0000259" key="6">
    <source>
        <dbReference type="PROSITE" id="PS50893"/>
    </source>
</evidence>
<accession>W4LXY8</accession>
<dbReference type="GO" id="GO:0016887">
    <property type="term" value="F:ATP hydrolysis activity"/>
    <property type="evidence" value="ECO:0007669"/>
    <property type="project" value="InterPro"/>
</dbReference>
<comment type="similarity">
    <text evidence="1">Belongs to the ABC transporter superfamily.</text>
</comment>
<keyword evidence="8" id="KW-1185">Reference proteome</keyword>
<dbReference type="InterPro" id="IPR003439">
    <property type="entry name" value="ABC_transporter-like_ATP-bd"/>
</dbReference>
<dbReference type="PATRIC" id="fig|1429439.4.peg.6065"/>
<evidence type="ECO:0000256" key="2">
    <source>
        <dbReference type="ARBA" id="ARBA00022448"/>
    </source>
</evidence>
<keyword evidence="4 7" id="KW-0067">ATP-binding</keyword>
<keyword evidence="2" id="KW-0813">Transport</keyword>
<dbReference type="HOGENOM" id="CLU_000604_1_2_7"/>
<dbReference type="InterPro" id="IPR017780">
    <property type="entry name" value="ABC_transptr_urea_ATP-bd_UrtE"/>
</dbReference>
<name>W4LXY8_9BACT</name>
<evidence type="ECO:0000313" key="7">
    <source>
        <dbReference type="EMBL" id="ETX02247.1"/>
    </source>
</evidence>
<evidence type="ECO:0000256" key="1">
    <source>
        <dbReference type="ARBA" id="ARBA00005417"/>
    </source>
</evidence>
<dbReference type="SUPFAM" id="SSF52540">
    <property type="entry name" value="P-loop containing nucleoside triphosphate hydrolases"/>
    <property type="match status" value="1"/>
</dbReference>
<keyword evidence="5" id="KW-0029">Amino-acid transport</keyword>
<comment type="caution">
    <text evidence="7">The sequence shown here is derived from an EMBL/GenBank/DDBJ whole genome shotgun (WGS) entry which is preliminary data.</text>
</comment>
<dbReference type="NCBIfam" id="TIGR03410">
    <property type="entry name" value="urea_trans_UrtE"/>
    <property type="match status" value="1"/>
</dbReference>
<dbReference type="PROSITE" id="PS50893">
    <property type="entry name" value="ABC_TRANSPORTER_2"/>
    <property type="match status" value="1"/>
</dbReference>
<evidence type="ECO:0000313" key="8">
    <source>
        <dbReference type="Proteomes" id="UP000019140"/>
    </source>
</evidence>
<dbReference type="PANTHER" id="PTHR43820:SF5">
    <property type="entry name" value="HIGH-AFFINITY BRANCHED-CHAIN AMINO ACID TRANSPORT ATP-BINDING PROTEIN"/>
    <property type="match status" value="1"/>
</dbReference>
<dbReference type="GO" id="GO:0015807">
    <property type="term" value="P:L-amino acid transport"/>
    <property type="evidence" value="ECO:0007669"/>
    <property type="project" value="TreeGrafter"/>
</dbReference>
<dbReference type="InterPro" id="IPR003593">
    <property type="entry name" value="AAA+_ATPase"/>
</dbReference>
<reference evidence="7 8" key="1">
    <citation type="journal article" date="2014" name="Nature">
        <title>An environmental bacterial taxon with a large and distinct metabolic repertoire.</title>
        <authorList>
            <person name="Wilson M.C."/>
            <person name="Mori T."/>
            <person name="Ruckert C."/>
            <person name="Uria A.R."/>
            <person name="Helf M.J."/>
            <person name="Takada K."/>
            <person name="Gernert C."/>
            <person name="Steffens U.A."/>
            <person name="Heycke N."/>
            <person name="Schmitt S."/>
            <person name="Rinke C."/>
            <person name="Helfrich E.J."/>
            <person name="Brachmann A.O."/>
            <person name="Gurgui C."/>
            <person name="Wakimoto T."/>
            <person name="Kracht M."/>
            <person name="Crusemann M."/>
            <person name="Hentschel U."/>
            <person name="Abe I."/>
            <person name="Matsunaga S."/>
            <person name="Kalinowski J."/>
            <person name="Takeyama H."/>
            <person name="Piel J."/>
        </authorList>
    </citation>
    <scope>NUCLEOTIDE SEQUENCE [LARGE SCALE GENOMIC DNA]</scope>
    <source>
        <strain evidence="8">TSY2</strain>
    </source>
</reference>
<evidence type="ECO:0000256" key="3">
    <source>
        <dbReference type="ARBA" id="ARBA00022741"/>
    </source>
</evidence>
<evidence type="ECO:0000256" key="5">
    <source>
        <dbReference type="ARBA" id="ARBA00022970"/>
    </source>
</evidence>
<dbReference type="AlphaFoldDB" id="W4LXY8"/>
<dbReference type="CDD" id="cd03224">
    <property type="entry name" value="ABC_TM1139_LivF_branched"/>
    <property type="match status" value="1"/>
</dbReference>
<evidence type="ECO:0000256" key="4">
    <source>
        <dbReference type="ARBA" id="ARBA00022840"/>
    </source>
</evidence>